<evidence type="ECO:0000313" key="2">
    <source>
        <dbReference type="EMBL" id="QCO57757.1"/>
    </source>
</evidence>
<dbReference type="InterPro" id="IPR044855">
    <property type="entry name" value="CoA-Trfase_III_dom3_sf"/>
</dbReference>
<sequence>MSTETQQPPLEGLRVIDLSRLVAGNIVTHILADFGAEVIKVEKPGRGDDLRNWKVEGVSTFWKAYCRNKKSIALDFRQDRGMEILRQLIDSADVLVENFRPGTLEKMSLAPKDLQTRNPGLIVVRISGWGQTGIWKDRPGFGSLIEAMSGFASMNGFEDRPPVLPPLALADMIAGQSGATAVLMALRARDRDGKGQVIDLSLFEPMFATLGPQIANLRLSGKEPRRMGSLSELSVPRNIYETSDGRFVALSASTQAMAERVFRAIDRPELILDPRFKTNPDRAHNIYECDAIVAEFIHRYDRDAIIDLFTKADVTIGIVPSYEELDGHEYVESRGVVVEVPDTDQSSFPMHAVSPRLSRTPGQIQHIGPDLGKDGPDLLAELGFDAADILKMTQEGIIETSQGGTS</sequence>
<dbReference type="PANTHER" id="PTHR48207:SF3">
    <property type="entry name" value="SUCCINATE--HYDROXYMETHYLGLUTARATE COA-TRANSFERASE"/>
    <property type="match status" value="1"/>
</dbReference>
<evidence type="ECO:0000256" key="1">
    <source>
        <dbReference type="ARBA" id="ARBA00022679"/>
    </source>
</evidence>
<dbReference type="RefSeq" id="WP_137195565.1">
    <property type="nucleotide sequence ID" value="NZ_CP039965.1"/>
</dbReference>
<reference evidence="2 3" key="1">
    <citation type="submission" date="2019-05" db="EMBL/GenBank/DDBJ databases">
        <title>Pseudorhodobacter turbinis sp. nov., isolated from the gut of the Korean turban shell.</title>
        <authorList>
            <person name="Jeong Y.-S."/>
            <person name="Kang W.-R."/>
            <person name="Bae J.-W."/>
        </authorList>
    </citation>
    <scope>NUCLEOTIDE SEQUENCE [LARGE SCALE GENOMIC DNA]</scope>
    <source>
        <strain evidence="2 3">S12M18</strain>
        <plasmid evidence="2 3">unnamed1</plasmid>
    </source>
</reference>
<evidence type="ECO:0000313" key="3">
    <source>
        <dbReference type="Proteomes" id="UP000298631"/>
    </source>
</evidence>
<dbReference type="AlphaFoldDB" id="A0A4P8EL36"/>
<accession>A0A4P8EL36</accession>
<dbReference type="InterPro" id="IPR003673">
    <property type="entry name" value="CoA-Trfase_fam_III"/>
</dbReference>
<dbReference type="SUPFAM" id="SSF89796">
    <property type="entry name" value="CoA-transferase family III (CaiB/BaiF)"/>
    <property type="match status" value="1"/>
</dbReference>
<keyword evidence="3" id="KW-1185">Reference proteome</keyword>
<keyword evidence="1 2" id="KW-0808">Transferase</keyword>
<dbReference type="Proteomes" id="UP000298631">
    <property type="component" value="Plasmid unnamed1"/>
</dbReference>
<dbReference type="InterPro" id="IPR050483">
    <property type="entry name" value="CoA-transferase_III_domain"/>
</dbReference>
<dbReference type="EMBL" id="CP039965">
    <property type="protein sequence ID" value="QCO57757.1"/>
    <property type="molecule type" value="Genomic_DNA"/>
</dbReference>
<proteinExistence type="predicted"/>
<name>A0A4P8EL36_9RHOB</name>
<dbReference type="Gene3D" id="3.40.50.10540">
    <property type="entry name" value="Crotonobetainyl-coa:carnitine coa-transferase, domain 1"/>
    <property type="match status" value="1"/>
</dbReference>
<dbReference type="KEGG" id="pseb:EOK75_18910"/>
<protein>
    <submittedName>
        <fullName evidence="2">CoA transferase</fullName>
    </submittedName>
</protein>
<dbReference type="PANTHER" id="PTHR48207">
    <property type="entry name" value="SUCCINATE--HYDROXYMETHYLGLUTARATE COA-TRANSFERASE"/>
    <property type="match status" value="1"/>
</dbReference>
<geneLocation type="plasmid" evidence="2 3">
    <name>unnamed1</name>
</geneLocation>
<dbReference type="GO" id="GO:0008410">
    <property type="term" value="F:CoA-transferase activity"/>
    <property type="evidence" value="ECO:0007669"/>
    <property type="project" value="TreeGrafter"/>
</dbReference>
<dbReference type="OrthoDB" id="7208981at2"/>
<keyword evidence="2" id="KW-0614">Plasmid</keyword>
<gene>
    <name evidence="2" type="ORF">EOK75_18910</name>
</gene>
<dbReference type="InterPro" id="IPR023606">
    <property type="entry name" value="CoA-Trfase_III_dom_1_sf"/>
</dbReference>
<dbReference type="Pfam" id="PF02515">
    <property type="entry name" value="CoA_transf_3"/>
    <property type="match status" value="1"/>
</dbReference>
<organism evidence="2 3">
    <name type="scientific">Pseudorhodobacter turbinis</name>
    <dbReference type="NCBI Taxonomy" id="2500533"/>
    <lineage>
        <taxon>Bacteria</taxon>
        <taxon>Pseudomonadati</taxon>
        <taxon>Pseudomonadota</taxon>
        <taxon>Alphaproteobacteria</taxon>
        <taxon>Rhodobacterales</taxon>
        <taxon>Paracoccaceae</taxon>
        <taxon>Pseudorhodobacter</taxon>
    </lineage>
</organism>
<dbReference type="Gene3D" id="3.30.1540.10">
    <property type="entry name" value="formyl-coa transferase, domain 3"/>
    <property type="match status" value="1"/>
</dbReference>